<gene>
    <name evidence="10" type="ORF">Pro02_59900</name>
</gene>
<keyword evidence="5 8" id="KW-1133">Transmembrane helix</keyword>
<feature type="transmembrane region" description="Helical" evidence="8">
    <location>
        <begin position="450"/>
        <end position="469"/>
    </location>
</feature>
<dbReference type="InterPro" id="IPR036259">
    <property type="entry name" value="MFS_trans_sf"/>
</dbReference>
<dbReference type="SUPFAM" id="SSF103473">
    <property type="entry name" value="MFS general substrate transporter"/>
    <property type="match status" value="1"/>
</dbReference>
<feature type="transmembrane region" description="Helical" evidence="8">
    <location>
        <begin position="332"/>
        <end position="350"/>
    </location>
</feature>
<protein>
    <submittedName>
        <fullName evidence="10">MFS transporter</fullName>
    </submittedName>
</protein>
<feature type="transmembrane region" description="Helical" evidence="8">
    <location>
        <begin position="428"/>
        <end position="444"/>
    </location>
</feature>
<dbReference type="GO" id="GO:0022857">
    <property type="term" value="F:transmembrane transporter activity"/>
    <property type="evidence" value="ECO:0007669"/>
    <property type="project" value="InterPro"/>
</dbReference>
<dbReference type="AlphaFoldDB" id="A0A8J3S7T0"/>
<dbReference type="PANTHER" id="PTHR42718:SF46">
    <property type="entry name" value="BLR6921 PROTEIN"/>
    <property type="match status" value="1"/>
</dbReference>
<evidence type="ECO:0000256" key="2">
    <source>
        <dbReference type="ARBA" id="ARBA00022448"/>
    </source>
</evidence>
<evidence type="ECO:0000256" key="5">
    <source>
        <dbReference type="ARBA" id="ARBA00022989"/>
    </source>
</evidence>
<comment type="subcellular location">
    <subcellularLocation>
        <location evidence="1">Cell membrane</location>
        <topology evidence="1">Multi-pass membrane protein</topology>
    </subcellularLocation>
</comment>
<name>A0A8J3S7T0_PLARO</name>
<keyword evidence="4 8" id="KW-0812">Transmembrane</keyword>
<evidence type="ECO:0000256" key="4">
    <source>
        <dbReference type="ARBA" id="ARBA00022692"/>
    </source>
</evidence>
<evidence type="ECO:0000256" key="3">
    <source>
        <dbReference type="ARBA" id="ARBA00022475"/>
    </source>
</evidence>
<dbReference type="InterPro" id="IPR011701">
    <property type="entry name" value="MFS"/>
</dbReference>
<evidence type="ECO:0000256" key="6">
    <source>
        <dbReference type="ARBA" id="ARBA00023136"/>
    </source>
</evidence>
<keyword evidence="6 8" id="KW-0472">Membrane</keyword>
<dbReference type="Pfam" id="PF07690">
    <property type="entry name" value="MFS_1"/>
    <property type="match status" value="1"/>
</dbReference>
<feature type="transmembrane region" description="Helical" evidence="8">
    <location>
        <begin position="69"/>
        <end position="94"/>
    </location>
</feature>
<proteinExistence type="predicted"/>
<feature type="region of interest" description="Disordered" evidence="7">
    <location>
        <begin position="1"/>
        <end position="61"/>
    </location>
</feature>
<feature type="transmembrane region" description="Helical" evidence="8">
    <location>
        <begin position="220"/>
        <end position="241"/>
    </location>
</feature>
<feature type="domain" description="Major facilitator superfamily (MFS) profile" evidence="9">
    <location>
        <begin position="68"/>
        <end position="472"/>
    </location>
</feature>
<evidence type="ECO:0000256" key="7">
    <source>
        <dbReference type="SAM" id="MobiDB-lite"/>
    </source>
</evidence>
<feature type="transmembrane region" description="Helical" evidence="8">
    <location>
        <begin position="296"/>
        <end position="320"/>
    </location>
</feature>
<evidence type="ECO:0000313" key="11">
    <source>
        <dbReference type="Proteomes" id="UP000655044"/>
    </source>
</evidence>
<organism evidence="10 11">
    <name type="scientific">Planobispora rosea</name>
    <dbReference type="NCBI Taxonomy" id="35762"/>
    <lineage>
        <taxon>Bacteria</taxon>
        <taxon>Bacillati</taxon>
        <taxon>Actinomycetota</taxon>
        <taxon>Actinomycetes</taxon>
        <taxon>Streptosporangiales</taxon>
        <taxon>Streptosporangiaceae</taxon>
        <taxon>Planobispora</taxon>
    </lineage>
</organism>
<accession>A0A8J3S7T0</accession>
<feature type="compositionally biased region" description="Polar residues" evidence="7">
    <location>
        <begin position="1"/>
        <end position="24"/>
    </location>
</feature>
<sequence length="472" mass="47891">MNEATPVQDSVRTGESASTETSDPVISRDRTGPGPSGTETTAGPGPSGTDAAAEPDPAGARSPARGAVLTVYVVAMCMNGLDATIVNPALFVIATDLGVTPAASNLVEGAFLATLAVIMPVAGWLCDRYGAARVFLGALALFTAASALCGIAWNLESLVAFRVLQGIGGGVLTPAGMTMLFTAYPPEERMRLSRYIVVPTALAPVLGPVLGGLLAEHLSWRWAFLINVPFGLAAVTLGLVAMGGSLRAVPGAAERTAEDTAPEPGTADGEVPEPRGSGRSGLAGLLALRVLADRGFLRGTATASLAAAGLMGMLFAFPLMYQDALGASAADAGLVVFPEALGLMAAGFLVDRTCARWGERRVTALGLLGGAALFAVLALTTPGPWTLRAIMFSVGLVLGQAVTAVQVSAFTSIGPEVMGRAMTLFQSLRMLAGALGVGACGLVLPLGYPAALLLSAAFLLSAFLASVLITPR</sequence>
<feature type="region of interest" description="Disordered" evidence="7">
    <location>
        <begin position="252"/>
        <end position="277"/>
    </location>
</feature>
<feature type="transmembrane region" description="Helical" evidence="8">
    <location>
        <begin position="362"/>
        <end position="379"/>
    </location>
</feature>
<feature type="transmembrane region" description="Helical" evidence="8">
    <location>
        <begin position="195"/>
        <end position="214"/>
    </location>
</feature>
<feature type="transmembrane region" description="Helical" evidence="8">
    <location>
        <begin position="385"/>
        <end position="407"/>
    </location>
</feature>
<dbReference type="Proteomes" id="UP000655044">
    <property type="component" value="Unassembled WGS sequence"/>
</dbReference>
<evidence type="ECO:0000313" key="10">
    <source>
        <dbReference type="EMBL" id="GIH87582.1"/>
    </source>
</evidence>
<keyword evidence="11" id="KW-1185">Reference proteome</keyword>
<reference evidence="10" key="1">
    <citation type="submission" date="2021-01" db="EMBL/GenBank/DDBJ databases">
        <title>Whole genome shotgun sequence of Planobispora rosea NBRC 15558.</title>
        <authorList>
            <person name="Komaki H."/>
            <person name="Tamura T."/>
        </authorList>
    </citation>
    <scope>NUCLEOTIDE SEQUENCE</scope>
    <source>
        <strain evidence="10">NBRC 15558</strain>
    </source>
</reference>
<dbReference type="PROSITE" id="PS50850">
    <property type="entry name" value="MFS"/>
    <property type="match status" value="1"/>
</dbReference>
<dbReference type="Gene3D" id="1.20.1250.20">
    <property type="entry name" value="MFS general substrate transporter like domains"/>
    <property type="match status" value="1"/>
</dbReference>
<evidence type="ECO:0000256" key="8">
    <source>
        <dbReference type="SAM" id="Phobius"/>
    </source>
</evidence>
<feature type="transmembrane region" description="Helical" evidence="8">
    <location>
        <begin position="106"/>
        <end position="126"/>
    </location>
</feature>
<dbReference type="EMBL" id="BOOI01000063">
    <property type="protein sequence ID" value="GIH87582.1"/>
    <property type="molecule type" value="Genomic_DNA"/>
</dbReference>
<dbReference type="PANTHER" id="PTHR42718">
    <property type="entry name" value="MAJOR FACILITATOR SUPERFAMILY MULTIDRUG TRANSPORTER MFSC"/>
    <property type="match status" value="1"/>
</dbReference>
<dbReference type="RefSeq" id="WP_068925912.1">
    <property type="nucleotide sequence ID" value="NZ_BMQP01000042.1"/>
</dbReference>
<keyword evidence="3" id="KW-1003">Cell membrane</keyword>
<feature type="transmembrane region" description="Helical" evidence="8">
    <location>
        <begin position="159"/>
        <end position="183"/>
    </location>
</feature>
<comment type="caution">
    <text evidence="10">The sequence shown here is derived from an EMBL/GenBank/DDBJ whole genome shotgun (WGS) entry which is preliminary data.</text>
</comment>
<keyword evidence="2" id="KW-0813">Transport</keyword>
<feature type="transmembrane region" description="Helical" evidence="8">
    <location>
        <begin position="133"/>
        <end position="153"/>
    </location>
</feature>
<dbReference type="InterPro" id="IPR020846">
    <property type="entry name" value="MFS_dom"/>
</dbReference>
<dbReference type="GO" id="GO:0005886">
    <property type="term" value="C:plasma membrane"/>
    <property type="evidence" value="ECO:0007669"/>
    <property type="project" value="UniProtKB-SubCell"/>
</dbReference>
<evidence type="ECO:0000256" key="1">
    <source>
        <dbReference type="ARBA" id="ARBA00004651"/>
    </source>
</evidence>
<evidence type="ECO:0000259" key="9">
    <source>
        <dbReference type="PROSITE" id="PS50850"/>
    </source>
</evidence>